<keyword evidence="10" id="KW-1185">Reference proteome</keyword>
<evidence type="ECO:0000256" key="2">
    <source>
        <dbReference type="ARBA" id="ARBA00012729"/>
    </source>
</evidence>
<comment type="similarity">
    <text evidence="7">Belongs to the glycosyl hydrolase 18 family.</text>
</comment>
<dbReference type="InterPro" id="IPR029070">
    <property type="entry name" value="Chitinase_insertion_sf"/>
</dbReference>
<protein>
    <recommendedName>
        <fullName evidence="2">chitinase</fullName>
        <ecNumber evidence="2">3.2.1.14</ecNumber>
    </recommendedName>
</protein>
<evidence type="ECO:0000256" key="1">
    <source>
        <dbReference type="ARBA" id="ARBA00000822"/>
    </source>
</evidence>
<dbReference type="SUPFAM" id="SSF51445">
    <property type="entry name" value="(Trans)glycosidases"/>
    <property type="match status" value="1"/>
</dbReference>
<dbReference type="SMART" id="SM00636">
    <property type="entry name" value="Glyco_18"/>
    <property type="match status" value="1"/>
</dbReference>
<gene>
    <name evidence="9" type="ORF">GCM10009838_19960</name>
</gene>
<dbReference type="InterPro" id="IPR050314">
    <property type="entry name" value="Glycosyl_Hydrlase_18"/>
</dbReference>
<dbReference type="Pfam" id="PF00704">
    <property type="entry name" value="Glyco_hydro_18"/>
    <property type="match status" value="1"/>
</dbReference>
<reference evidence="9 10" key="1">
    <citation type="journal article" date="2019" name="Int. J. Syst. Evol. Microbiol.">
        <title>The Global Catalogue of Microorganisms (GCM) 10K type strain sequencing project: providing services to taxonomists for standard genome sequencing and annotation.</title>
        <authorList>
            <consortium name="The Broad Institute Genomics Platform"/>
            <consortium name="The Broad Institute Genome Sequencing Center for Infectious Disease"/>
            <person name="Wu L."/>
            <person name="Ma J."/>
        </authorList>
    </citation>
    <scope>NUCLEOTIDE SEQUENCE [LARGE SCALE GENOMIC DNA]</scope>
    <source>
        <strain evidence="9 10">JCM 16013</strain>
    </source>
</reference>
<evidence type="ECO:0000256" key="3">
    <source>
        <dbReference type="ARBA" id="ARBA00022801"/>
    </source>
</evidence>
<feature type="domain" description="GH18" evidence="8">
    <location>
        <begin position="1"/>
        <end position="418"/>
    </location>
</feature>
<evidence type="ECO:0000313" key="9">
    <source>
        <dbReference type="EMBL" id="GAA1962977.1"/>
    </source>
</evidence>
<keyword evidence="3 6" id="KW-0378">Hydrolase</keyword>
<keyword evidence="4" id="KW-0146">Chitin degradation</keyword>
<dbReference type="InterPro" id="IPR001579">
    <property type="entry name" value="Glyco_hydro_18_chit_AS"/>
</dbReference>
<dbReference type="EMBL" id="BAAAQM010000008">
    <property type="protein sequence ID" value="GAA1962977.1"/>
    <property type="molecule type" value="Genomic_DNA"/>
</dbReference>
<accession>A0ABN2R3V4</accession>
<sequence>MKKADASGAAANLDVINYMAENIDPVNLTCYEANKAASQDENNPNAGDGAGDDYADYGKTFDASSSVSGVADVWNQPIAGNFNQLKELKAKYPNLKVILTIGGWTYSKYFSDVAATDASRKKFVQSCVSMFLDGNVPADGGFGGPGTAAGIFDGFDLDWEYPGGGGHLGNHATAADKQNFTLLAQEFRTELDAYGAAHGGKHYYITAAVGSGQDKIANLETDKLGRYLDWIDVMTYDMHGGFEATGPTNFQDPLHDSPNDPSKAIAPGSEKYNVDTAITAFTSGLPDMGIPGGFPAAKINLGIPFYWRGWTGVPATNNGLYQTATGPAAAFPTTQQAGTASWNELKAAGLTGGASWDATTESSYIFSNGNFYTGDTPQAIAARDAYAKSHGLGGVFVFSLEDDDANGTLLGAVAAGMK</sequence>
<evidence type="ECO:0000256" key="7">
    <source>
        <dbReference type="RuleBase" id="RU004453"/>
    </source>
</evidence>
<dbReference type="Proteomes" id="UP001499854">
    <property type="component" value="Unassembled WGS sequence"/>
</dbReference>
<organism evidence="9 10">
    <name type="scientific">Catenulispora subtropica</name>
    <dbReference type="NCBI Taxonomy" id="450798"/>
    <lineage>
        <taxon>Bacteria</taxon>
        <taxon>Bacillati</taxon>
        <taxon>Actinomycetota</taxon>
        <taxon>Actinomycetes</taxon>
        <taxon>Catenulisporales</taxon>
        <taxon>Catenulisporaceae</taxon>
        <taxon>Catenulispora</taxon>
    </lineage>
</organism>
<evidence type="ECO:0000259" key="8">
    <source>
        <dbReference type="PROSITE" id="PS51910"/>
    </source>
</evidence>
<dbReference type="SUPFAM" id="SSF54556">
    <property type="entry name" value="Chitinase insertion domain"/>
    <property type="match status" value="1"/>
</dbReference>
<keyword evidence="5 6" id="KW-0326">Glycosidase</keyword>
<dbReference type="CDD" id="cd06548">
    <property type="entry name" value="GH18_chitinase"/>
    <property type="match status" value="1"/>
</dbReference>
<dbReference type="Gene3D" id="3.10.50.10">
    <property type="match status" value="1"/>
</dbReference>
<dbReference type="PANTHER" id="PTHR11177">
    <property type="entry name" value="CHITINASE"/>
    <property type="match status" value="1"/>
</dbReference>
<evidence type="ECO:0000256" key="4">
    <source>
        <dbReference type="ARBA" id="ARBA00023024"/>
    </source>
</evidence>
<evidence type="ECO:0000313" key="10">
    <source>
        <dbReference type="Proteomes" id="UP001499854"/>
    </source>
</evidence>
<keyword evidence="4" id="KW-0119">Carbohydrate metabolism</keyword>
<evidence type="ECO:0000256" key="5">
    <source>
        <dbReference type="ARBA" id="ARBA00023295"/>
    </source>
</evidence>
<comment type="caution">
    <text evidence="9">The sequence shown here is derived from an EMBL/GenBank/DDBJ whole genome shotgun (WGS) entry which is preliminary data.</text>
</comment>
<name>A0ABN2R3V4_9ACTN</name>
<dbReference type="PROSITE" id="PS51910">
    <property type="entry name" value="GH18_2"/>
    <property type="match status" value="1"/>
</dbReference>
<dbReference type="Gene3D" id="3.20.20.80">
    <property type="entry name" value="Glycosidases"/>
    <property type="match status" value="1"/>
</dbReference>
<dbReference type="EC" id="3.2.1.14" evidence="2"/>
<proteinExistence type="inferred from homology"/>
<dbReference type="InterPro" id="IPR011583">
    <property type="entry name" value="Chitinase_II/V-like_cat"/>
</dbReference>
<evidence type="ECO:0000256" key="6">
    <source>
        <dbReference type="RuleBase" id="RU000489"/>
    </source>
</evidence>
<dbReference type="PANTHER" id="PTHR11177:SF317">
    <property type="entry name" value="CHITINASE 12-RELATED"/>
    <property type="match status" value="1"/>
</dbReference>
<comment type="catalytic activity">
    <reaction evidence="1">
        <text>Random endo-hydrolysis of N-acetyl-beta-D-glucosaminide (1-&gt;4)-beta-linkages in chitin and chitodextrins.</text>
        <dbReference type="EC" id="3.2.1.14"/>
    </reaction>
</comment>
<dbReference type="InterPro" id="IPR017853">
    <property type="entry name" value="GH"/>
</dbReference>
<dbReference type="InterPro" id="IPR001223">
    <property type="entry name" value="Glyco_hydro18_cat"/>
</dbReference>
<dbReference type="PROSITE" id="PS01095">
    <property type="entry name" value="GH18_1"/>
    <property type="match status" value="1"/>
</dbReference>
<keyword evidence="4" id="KW-0624">Polysaccharide degradation</keyword>